<keyword evidence="4 10" id="KW-0479">Metal-binding</keyword>
<dbReference type="FunFam" id="3.40.190.80:FF:000003">
    <property type="entry name" value="PAP-specific phosphatase HAL2-like"/>
    <property type="match status" value="1"/>
</dbReference>
<dbReference type="InterPro" id="IPR000760">
    <property type="entry name" value="Inositol_monophosphatase-like"/>
</dbReference>
<dbReference type="PRINTS" id="PR00377">
    <property type="entry name" value="IMPHPHTASES"/>
</dbReference>
<dbReference type="Proteomes" id="UP000078561">
    <property type="component" value="Unassembled WGS sequence"/>
</dbReference>
<feature type="binding site" evidence="10">
    <location>
        <position position="131"/>
    </location>
    <ligand>
        <name>Mg(2+)</name>
        <dbReference type="ChEBI" id="CHEBI:18420"/>
        <label>1</label>
        <note>catalytic</note>
    </ligand>
</feature>
<dbReference type="PANTHER" id="PTHR43200:SF6">
    <property type="entry name" value="3'(2'),5'-BISPHOSPHATE NUCLEOTIDASE"/>
    <property type="match status" value="1"/>
</dbReference>
<proteinExistence type="inferred from homology"/>
<dbReference type="NCBIfam" id="TIGR01330">
    <property type="entry name" value="bisphos_HAL2"/>
    <property type="match status" value="1"/>
</dbReference>
<comment type="similarity">
    <text evidence="2">Belongs to the inositol monophosphatase superfamily.</text>
</comment>
<evidence type="ECO:0000256" key="7">
    <source>
        <dbReference type="ARBA" id="ARBA00044466"/>
    </source>
</evidence>
<dbReference type="GO" id="GO:0008441">
    <property type="term" value="F:3'(2'),5'-bisphosphate nucleotidase activity"/>
    <property type="evidence" value="ECO:0007669"/>
    <property type="project" value="UniProtKB-EC"/>
</dbReference>
<dbReference type="EMBL" id="LT554386">
    <property type="protein sequence ID" value="SAM04499.1"/>
    <property type="molecule type" value="Genomic_DNA"/>
</dbReference>
<dbReference type="PROSITE" id="PS00629">
    <property type="entry name" value="IMP_1"/>
    <property type="match status" value="1"/>
</dbReference>
<accession>A0A163MFQ8</accession>
<comment type="catalytic activity">
    <reaction evidence="8">
        <text>adenosine 3',5'-bisphosphate + H2O = AMP + phosphate</text>
        <dbReference type="Rhea" id="RHEA:10040"/>
        <dbReference type="ChEBI" id="CHEBI:15377"/>
        <dbReference type="ChEBI" id="CHEBI:43474"/>
        <dbReference type="ChEBI" id="CHEBI:58343"/>
        <dbReference type="ChEBI" id="CHEBI:456215"/>
        <dbReference type="EC" id="3.1.3.7"/>
    </reaction>
    <physiologicalReaction direction="left-to-right" evidence="8">
        <dbReference type="Rhea" id="RHEA:10041"/>
    </physiologicalReaction>
</comment>
<protein>
    <recommendedName>
        <fullName evidence="3">3'(2'),5'-bisphosphate nucleotidase</fullName>
        <ecNumber evidence="3">3.1.3.7</ecNumber>
    </recommendedName>
</protein>
<dbReference type="STRING" id="4829.A0A163MFQ8"/>
<evidence type="ECO:0000256" key="1">
    <source>
        <dbReference type="ARBA" id="ARBA00001946"/>
    </source>
</evidence>
<dbReference type="OMA" id="MSYQQER"/>
<organism evidence="11">
    <name type="scientific">Absidia glauca</name>
    <name type="common">Pin mould</name>
    <dbReference type="NCBI Taxonomy" id="4829"/>
    <lineage>
        <taxon>Eukaryota</taxon>
        <taxon>Fungi</taxon>
        <taxon>Fungi incertae sedis</taxon>
        <taxon>Mucoromycota</taxon>
        <taxon>Mucoromycotina</taxon>
        <taxon>Mucoromycetes</taxon>
        <taxon>Mucorales</taxon>
        <taxon>Cunninghamellaceae</taxon>
        <taxon>Absidia</taxon>
    </lineage>
</organism>
<gene>
    <name evidence="11" type="primary">ABSGL_10363.1 scaffold 11921</name>
</gene>
<evidence type="ECO:0000256" key="2">
    <source>
        <dbReference type="ARBA" id="ARBA00009759"/>
    </source>
</evidence>
<sequence>MIQSFEYALPVVLEALTLTSAPSLDLYTKWPRSELETFETISVPCFGGTPRIHVIISKMGRYVVYAKERAVAIQAVCQASKVCQSVFQHLVANETLTKNDKSPVTVADFSAQAIVNTYLTKAFPQDPIVGEEDAQDLRGESGRMLREKVHSLTNGVLNDSEKLTEDQILQAIDRGNYGGGAQGRHWALDPIDGTKGFLRGGQYAVCLALIVDGVVQLGVMGAPNLPIDAAKPDGERGTLFVAVRGQGAFQRAFSQEQETKIHFADIDNTHNATFCESVEAGHSSHDDASLIAKELGITRPSIRMDSQAKYCSLARGDADIYLRLPTSKTYVEKIWDHASGNVLITEAGGKVSDIHGQPLDFSVGRTLDKNSGVIAANATIFDSVLAAVQKVLNP</sequence>
<evidence type="ECO:0000256" key="10">
    <source>
        <dbReference type="PIRSR" id="PIRSR600760-2"/>
    </source>
</evidence>
<dbReference type="FunCoup" id="A0A163MFQ8">
    <property type="interactions" value="88"/>
</dbReference>
<dbReference type="PROSITE" id="PS00630">
    <property type="entry name" value="IMP_2"/>
    <property type="match status" value="1"/>
</dbReference>
<dbReference type="GO" id="GO:0046854">
    <property type="term" value="P:phosphatidylinositol phosphate biosynthetic process"/>
    <property type="evidence" value="ECO:0007669"/>
    <property type="project" value="InterPro"/>
</dbReference>
<keyword evidence="12" id="KW-1185">Reference proteome</keyword>
<dbReference type="Pfam" id="PF00459">
    <property type="entry name" value="Inositol_P"/>
    <property type="match status" value="1"/>
</dbReference>
<keyword evidence="6 10" id="KW-0460">Magnesium</keyword>
<evidence type="ECO:0000256" key="4">
    <source>
        <dbReference type="ARBA" id="ARBA00022723"/>
    </source>
</evidence>
<feature type="binding site" evidence="10">
    <location>
        <position position="191"/>
    </location>
    <ligand>
        <name>Mg(2+)</name>
        <dbReference type="ChEBI" id="CHEBI:18420"/>
        <label>1</label>
        <note>catalytic</note>
    </ligand>
</feature>
<feature type="binding site" evidence="10">
    <location>
        <position position="189"/>
    </location>
    <ligand>
        <name>Mg(2+)</name>
        <dbReference type="ChEBI" id="CHEBI:18420"/>
        <label>1</label>
        <note>catalytic</note>
    </ligand>
</feature>
<evidence type="ECO:0000256" key="9">
    <source>
        <dbReference type="ARBA" id="ARBA00044484"/>
    </source>
</evidence>
<feature type="binding site" evidence="10">
    <location>
        <position position="336"/>
    </location>
    <ligand>
        <name>Mg(2+)</name>
        <dbReference type="ChEBI" id="CHEBI:18420"/>
        <label>1</label>
        <note>catalytic</note>
    </ligand>
</feature>
<keyword evidence="5" id="KW-0378">Hydrolase</keyword>
<dbReference type="SUPFAM" id="SSF56655">
    <property type="entry name" value="Carbohydrate phosphatase"/>
    <property type="match status" value="1"/>
</dbReference>
<evidence type="ECO:0000256" key="8">
    <source>
        <dbReference type="ARBA" id="ARBA00044479"/>
    </source>
</evidence>
<dbReference type="InterPro" id="IPR020550">
    <property type="entry name" value="Inositol_monophosphatase_CS"/>
</dbReference>
<dbReference type="GO" id="GO:0000103">
    <property type="term" value="P:sulfate assimilation"/>
    <property type="evidence" value="ECO:0007669"/>
    <property type="project" value="TreeGrafter"/>
</dbReference>
<dbReference type="PANTHER" id="PTHR43200">
    <property type="entry name" value="PHOSPHATASE"/>
    <property type="match status" value="1"/>
</dbReference>
<dbReference type="InterPro" id="IPR051090">
    <property type="entry name" value="Inositol_monoP_superfamily"/>
</dbReference>
<dbReference type="EC" id="3.1.3.7" evidence="3"/>
<evidence type="ECO:0000256" key="5">
    <source>
        <dbReference type="ARBA" id="ARBA00022801"/>
    </source>
</evidence>
<evidence type="ECO:0000256" key="3">
    <source>
        <dbReference type="ARBA" id="ARBA00012633"/>
    </source>
</evidence>
<dbReference type="InParanoid" id="A0A163MFQ8"/>
<name>A0A163MFQ8_ABSGL</name>
<evidence type="ECO:0000256" key="6">
    <source>
        <dbReference type="ARBA" id="ARBA00022842"/>
    </source>
</evidence>
<dbReference type="Gene3D" id="3.30.540.10">
    <property type="entry name" value="Fructose-1,6-Bisphosphatase, subunit A, domain 1"/>
    <property type="match status" value="1"/>
</dbReference>
<comment type="cofactor">
    <cofactor evidence="1 10">
        <name>Mg(2+)</name>
        <dbReference type="ChEBI" id="CHEBI:18420"/>
    </cofactor>
</comment>
<dbReference type="InterPro" id="IPR006239">
    <property type="entry name" value="DPNP"/>
</dbReference>
<comment type="catalytic activity">
    <reaction evidence="7">
        <text>adenosine 2',5'-bisphosphate + H2O = AMP + phosphate</text>
        <dbReference type="Rhea" id="RHEA:77643"/>
        <dbReference type="ChEBI" id="CHEBI:15377"/>
        <dbReference type="ChEBI" id="CHEBI:43474"/>
        <dbReference type="ChEBI" id="CHEBI:194156"/>
        <dbReference type="ChEBI" id="CHEBI:456215"/>
        <dbReference type="EC" id="3.1.3.7"/>
    </reaction>
    <physiologicalReaction direction="left-to-right" evidence="7">
        <dbReference type="Rhea" id="RHEA:77644"/>
    </physiologicalReaction>
</comment>
<evidence type="ECO:0000313" key="11">
    <source>
        <dbReference type="EMBL" id="SAM04499.1"/>
    </source>
</evidence>
<dbReference type="Gene3D" id="3.40.190.80">
    <property type="match status" value="1"/>
</dbReference>
<dbReference type="InterPro" id="IPR020583">
    <property type="entry name" value="Inositol_monoP_metal-BS"/>
</dbReference>
<dbReference type="CDD" id="cd01517">
    <property type="entry name" value="PAP_phosphatase"/>
    <property type="match status" value="1"/>
</dbReference>
<feature type="binding site" evidence="10">
    <location>
        <position position="192"/>
    </location>
    <ligand>
        <name>Mg(2+)</name>
        <dbReference type="ChEBI" id="CHEBI:18420"/>
        <label>1</label>
        <note>catalytic</note>
    </ligand>
</feature>
<comment type="catalytic activity">
    <reaction evidence="9">
        <text>3'-phosphoadenylyl sulfate + H2O = adenosine 5'-phosphosulfate + phosphate</text>
        <dbReference type="Rhea" id="RHEA:77639"/>
        <dbReference type="ChEBI" id="CHEBI:15377"/>
        <dbReference type="ChEBI" id="CHEBI:43474"/>
        <dbReference type="ChEBI" id="CHEBI:58243"/>
        <dbReference type="ChEBI" id="CHEBI:58339"/>
        <dbReference type="EC" id="3.1.3.7"/>
    </reaction>
    <physiologicalReaction direction="left-to-right" evidence="9">
        <dbReference type="Rhea" id="RHEA:77640"/>
    </physiologicalReaction>
</comment>
<dbReference type="GO" id="GO:0046872">
    <property type="term" value="F:metal ion binding"/>
    <property type="evidence" value="ECO:0007669"/>
    <property type="project" value="UniProtKB-KW"/>
</dbReference>
<evidence type="ECO:0000313" key="12">
    <source>
        <dbReference type="Proteomes" id="UP000078561"/>
    </source>
</evidence>
<reference evidence="11" key="1">
    <citation type="submission" date="2016-04" db="EMBL/GenBank/DDBJ databases">
        <authorList>
            <person name="Evans L.H."/>
            <person name="Alamgir A."/>
            <person name="Owens N."/>
            <person name="Weber N.D."/>
            <person name="Virtaneva K."/>
            <person name="Barbian K."/>
            <person name="Babar A."/>
            <person name="Rosenke K."/>
        </authorList>
    </citation>
    <scope>NUCLEOTIDE SEQUENCE [LARGE SCALE GENOMIC DNA]</scope>
    <source>
        <strain evidence="11">CBS 101.48</strain>
    </source>
</reference>
<dbReference type="AlphaFoldDB" id="A0A163MFQ8"/>
<dbReference type="OrthoDB" id="411145at2759"/>